<dbReference type="SUPFAM" id="SSF57535">
    <property type="entry name" value="Complement control module/SCR domain"/>
    <property type="match status" value="5"/>
</dbReference>
<keyword evidence="4 5" id="KW-1015">Disulfide bond</keyword>
<dbReference type="CDD" id="cd00033">
    <property type="entry name" value="CCP"/>
    <property type="match status" value="3"/>
</dbReference>
<organism evidence="8 9">
    <name type="scientific">Mola mola</name>
    <name type="common">Ocean sunfish</name>
    <name type="synonym">Tetraodon mola</name>
    <dbReference type="NCBI Taxonomy" id="94237"/>
    <lineage>
        <taxon>Eukaryota</taxon>
        <taxon>Metazoa</taxon>
        <taxon>Chordata</taxon>
        <taxon>Craniata</taxon>
        <taxon>Vertebrata</taxon>
        <taxon>Euteleostomi</taxon>
        <taxon>Actinopterygii</taxon>
        <taxon>Neopterygii</taxon>
        <taxon>Teleostei</taxon>
        <taxon>Neoteleostei</taxon>
        <taxon>Acanthomorphata</taxon>
        <taxon>Eupercaria</taxon>
        <taxon>Tetraodontiformes</taxon>
        <taxon>Molidae</taxon>
        <taxon>Mola</taxon>
    </lineage>
</organism>
<keyword evidence="3 6" id="KW-0732">Signal</keyword>
<keyword evidence="2 5" id="KW-0768">Sushi</keyword>
<dbReference type="Ensembl" id="ENSMMOT00000001742.1">
    <property type="protein sequence ID" value="ENSMMOP00000001710.1"/>
    <property type="gene ID" value="ENSMMOG00000001435.1"/>
</dbReference>
<evidence type="ECO:0000256" key="1">
    <source>
        <dbReference type="ARBA" id="ARBA00004328"/>
    </source>
</evidence>
<dbReference type="Pfam" id="PF00084">
    <property type="entry name" value="Sushi"/>
    <property type="match status" value="4"/>
</dbReference>
<feature type="disulfide bond" evidence="5">
    <location>
        <begin position="211"/>
        <end position="238"/>
    </location>
</feature>
<dbReference type="PROSITE" id="PS50923">
    <property type="entry name" value="SUSHI"/>
    <property type="match status" value="3"/>
</dbReference>
<evidence type="ECO:0000256" key="4">
    <source>
        <dbReference type="ARBA" id="ARBA00023157"/>
    </source>
</evidence>
<evidence type="ECO:0000313" key="8">
    <source>
        <dbReference type="Ensembl" id="ENSMMOP00000001710.1"/>
    </source>
</evidence>
<feature type="domain" description="Sushi" evidence="7">
    <location>
        <begin position="178"/>
        <end position="240"/>
    </location>
</feature>
<sequence length="401" mass="45413">MHRGVCLIYCSLVVRLHISSCFHMTLILSHVLATCLRLPDVPHAHLSDKYQQGHVICFLCQICYIVPCELPEDTPNGYYQIIHGEDFVFGTTIKYLGYQMVSRIDTRTCLQDKWTNHVPVCDPPPAEKWVIVRGLPDNDNPILPDSFLRFSCQGPGKFLNGSSVLICGKDGQWDNPFPTCEAEPMHSYLNVPGTPLANQKMKIGNKLWFYCTDEYALEGPEEITCLEIGQWNAPFPTCTGIFTFSYQSGHNVQGMAEIQCLANGQWSHPFPTCGGYGRPPTLANGDIKESVQFEYRHHEKLEYACQALYLLAVNPYKTCFNGEWIGQMTCLKQRFYIGKKPIPTMNEEAVKTLGCLCDATLKDTEQEDQLRQDTISGLEGINKFLLLSRLKLWCLQFSLLT</sequence>
<comment type="subcellular location">
    <subcellularLocation>
        <location evidence="1">Virion</location>
    </subcellularLocation>
</comment>
<evidence type="ECO:0000259" key="7">
    <source>
        <dbReference type="PROSITE" id="PS50923"/>
    </source>
</evidence>
<feature type="domain" description="Sushi" evidence="7">
    <location>
        <begin position="66"/>
        <end position="123"/>
    </location>
</feature>
<dbReference type="STRING" id="94237.ENSMMOP00000001710"/>
<feature type="domain" description="Sushi" evidence="7">
    <location>
        <begin position="271"/>
        <end position="332"/>
    </location>
</feature>
<feature type="signal peptide" evidence="6">
    <location>
        <begin position="1"/>
        <end position="21"/>
    </location>
</feature>
<evidence type="ECO:0000256" key="6">
    <source>
        <dbReference type="SAM" id="SignalP"/>
    </source>
</evidence>
<evidence type="ECO:0000313" key="9">
    <source>
        <dbReference type="Proteomes" id="UP000261620"/>
    </source>
</evidence>
<dbReference type="InterPro" id="IPR035976">
    <property type="entry name" value="Sushi/SCR/CCP_sf"/>
</dbReference>
<dbReference type="Gene3D" id="2.10.70.10">
    <property type="entry name" value="Complement Module, domain 1"/>
    <property type="match status" value="5"/>
</dbReference>
<accession>A0A3Q4ACK5</accession>
<reference evidence="8" key="1">
    <citation type="submission" date="2025-08" db="UniProtKB">
        <authorList>
            <consortium name="Ensembl"/>
        </authorList>
    </citation>
    <scope>IDENTIFICATION</scope>
</reference>
<evidence type="ECO:0000256" key="5">
    <source>
        <dbReference type="PROSITE-ProRule" id="PRU00302"/>
    </source>
</evidence>
<dbReference type="InterPro" id="IPR051503">
    <property type="entry name" value="ComplSys_Reg/VirEntry_Med"/>
</dbReference>
<dbReference type="AlphaFoldDB" id="A0A3Q4ACK5"/>
<feature type="chain" id="PRO_5018620882" description="Sushi domain-containing protein" evidence="6">
    <location>
        <begin position="22"/>
        <end position="401"/>
    </location>
</feature>
<dbReference type="SMART" id="SM00032">
    <property type="entry name" value="CCP"/>
    <property type="match status" value="4"/>
</dbReference>
<dbReference type="OMA" id="PQCKEAC"/>
<dbReference type="PANTHER" id="PTHR45785:SF2">
    <property type="entry name" value="COMPLEMENT FACTOR H-RELATED"/>
    <property type="match status" value="1"/>
</dbReference>
<keyword evidence="9" id="KW-1185">Reference proteome</keyword>
<dbReference type="Proteomes" id="UP000261620">
    <property type="component" value="Unplaced"/>
</dbReference>
<protein>
    <recommendedName>
        <fullName evidence="7">Sushi domain-containing protein</fullName>
    </recommendedName>
</protein>
<comment type="caution">
    <text evidence="5">Lacks conserved residue(s) required for the propagation of feature annotation.</text>
</comment>
<name>A0A3Q4ACK5_MOLML</name>
<evidence type="ECO:0000256" key="2">
    <source>
        <dbReference type="ARBA" id="ARBA00022659"/>
    </source>
</evidence>
<reference evidence="8" key="2">
    <citation type="submission" date="2025-09" db="UniProtKB">
        <authorList>
            <consortium name="Ensembl"/>
        </authorList>
    </citation>
    <scope>IDENTIFICATION</scope>
</reference>
<dbReference type="PANTHER" id="PTHR45785">
    <property type="entry name" value="COMPLEMENT FACTOR H-RELATED"/>
    <property type="match status" value="1"/>
</dbReference>
<evidence type="ECO:0000256" key="3">
    <source>
        <dbReference type="ARBA" id="ARBA00022729"/>
    </source>
</evidence>
<proteinExistence type="predicted"/>
<dbReference type="InterPro" id="IPR000436">
    <property type="entry name" value="Sushi_SCR_CCP_dom"/>
</dbReference>